<dbReference type="EMBL" id="JAVFKD010000012">
    <property type="protein sequence ID" value="KAK5993614.1"/>
    <property type="molecule type" value="Genomic_DNA"/>
</dbReference>
<evidence type="ECO:0000313" key="1">
    <source>
        <dbReference type="EMBL" id="KAK5993614.1"/>
    </source>
</evidence>
<organism evidence="1 2">
    <name type="scientific">Cladobotryum mycophilum</name>
    <dbReference type="NCBI Taxonomy" id="491253"/>
    <lineage>
        <taxon>Eukaryota</taxon>
        <taxon>Fungi</taxon>
        <taxon>Dikarya</taxon>
        <taxon>Ascomycota</taxon>
        <taxon>Pezizomycotina</taxon>
        <taxon>Sordariomycetes</taxon>
        <taxon>Hypocreomycetidae</taxon>
        <taxon>Hypocreales</taxon>
        <taxon>Hypocreaceae</taxon>
        <taxon>Cladobotryum</taxon>
    </lineage>
</organism>
<sequence>MNDHQLDTILGNPGEQPTLPPAIRQLIENFLTNEEITQICQQFRQSCIPNRQVLWSGMLREFAQRWADRHGFQTLTTTMGPLMDTNNPECPRRQKSLNAWSKYVHGASILFAWHITEGDLVTVLSQPPPERFHPTGRSYYQMLEEPIVIGRLGNRSVERINVVHPTVAGAENYTYQMWPYDCPFFWKELFGENRANVHWREVRVGLLQDPNDLSV</sequence>
<reference evidence="1 2" key="1">
    <citation type="submission" date="2024-01" db="EMBL/GenBank/DDBJ databases">
        <title>Complete genome of Cladobotryum mycophilum ATHUM6906.</title>
        <authorList>
            <person name="Christinaki A.C."/>
            <person name="Myridakis A.I."/>
            <person name="Kouvelis V.N."/>
        </authorList>
    </citation>
    <scope>NUCLEOTIDE SEQUENCE [LARGE SCALE GENOMIC DNA]</scope>
    <source>
        <strain evidence="1 2">ATHUM6906</strain>
    </source>
</reference>
<keyword evidence="2" id="KW-1185">Reference proteome</keyword>
<evidence type="ECO:0000313" key="2">
    <source>
        <dbReference type="Proteomes" id="UP001338125"/>
    </source>
</evidence>
<proteinExistence type="predicted"/>
<comment type="caution">
    <text evidence="1">The sequence shown here is derived from an EMBL/GenBank/DDBJ whole genome shotgun (WGS) entry which is preliminary data.</text>
</comment>
<dbReference type="Proteomes" id="UP001338125">
    <property type="component" value="Unassembled WGS sequence"/>
</dbReference>
<accession>A0ABR0SNE0</accession>
<gene>
    <name evidence="1" type="ORF">PT974_07048</name>
</gene>
<name>A0ABR0SNE0_9HYPO</name>
<protein>
    <submittedName>
        <fullName evidence="1">Uncharacterized protein</fullName>
    </submittedName>
</protein>